<keyword evidence="3" id="KW-1185">Reference proteome</keyword>
<feature type="domain" description="DUF7824" evidence="1">
    <location>
        <begin position="447"/>
        <end position="613"/>
    </location>
</feature>
<evidence type="ECO:0000313" key="3">
    <source>
        <dbReference type="Proteomes" id="UP001432075"/>
    </source>
</evidence>
<evidence type="ECO:0000313" key="2">
    <source>
        <dbReference type="EMBL" id="WUO49971.1"/>
    </source>
</evidence>
<dbReference type="EMBL" id="CP108057">
    <property type="protein sequence ID" value="WUO49971.1"/>
    <property type="molecule type" value="Genomic_DNA"/>
</dbReference>
<proteinExistence type="predicted"/>
<dbReference type="InterPro" id="IPR056726">
    <property type="entry name" value="DUF7824"/>
</dbReference>
<organism evidence="2 3">
    <name type="scientific">Streptomyces goshikiensis</name>
    <dbReference type="NCBI Taxonomy" id="1942"/>
    <lineage>
        <taxon>Bacteria</taxon>
        <taxon>Bacillati</taxon>
        <taxon>Actinomycetota</taxon>
        <taxon>Actinomycetes</taxon>
        <taxon>Kitasatosporales</taxon>
        <taxon>Streptomycetaceae</taxon>
        <taxon>Streptomyces</taxon>
    </lineage>
</organism>
<accession>A0ABZ1RUA6</accession>
<protein>
    <submittedName>
        <fullName evidence="2">DUF6493 family protein</fullName>
    </submittedName>
</protein>
<dbReference type="Proteomes" id="UP001432075">
    <property type="component" value="Chromosome"/>
</dbReference>
<gene>
    <name evidence="2" type="ORF">OHU17_31355</name>
</gene>
<reference evidence="2" key="1">
    <citation type="submission" date="2022-10" db="EMBL/GenBank/DDBJ databases">
        <title>The complete genomes of actinobacterial strains from the NBC collection.</title>
        <authorList>
            <person name="Joergensen T.S."/>
            <person name="Alvarez Arevalo M."/>
            <person name="Sterndorff E.B."/>
            <person name="Faurdal D."/>
            <person name="Vuksanovic O."/>
            <person name="Mourched A.-S."/>
            <person name="Charusanti P."/>
            <person name="Shaw S."/>
            <person name="Blin K."/>
            <person name="Weber T."/>
        </authorList>
    </citation>
    <scope>NUCLEOTIDE SEQUENCE</scope>
    <source>
        <strain evidence="2">NBC_00283</strain>
    </source>
</reference>
<name>A0ABZ1RUA6_9ACTN</name>
<evidence type="ECO:0000259" key="1">
    <source>
        <dbReference type="Pfam" id="PF25148"/>
    </source>
</evidence>
<dbReference type="RefSeq" id="WP_328776970.1">
    <property type="nucleotide sequence ID" value="NZ_CP108057.1"/>
</dbReference>
<dbReference type="Pfam" id="PF25148">
    <property type="entry name" value="DUF7824"/>
    <property type="match status" value="1"/>
</dbReference>
<sequence>MNQILDAVRAGRTSLLPLLIKRLTLPERRALLPELTALRKEVREWDWARRREHGGVASALLVAGAGCHTGAAAAAAWIGSRDLAEGGAARGSSRWAGLLAVLGDREPAWLGDVAHRLAARAVTVEDNYPLIRELIGLADCPVPTTDGFVHAWAEDMAFGGYPRSSRHLLSVALREDPRAAEMVPLLFQTAEPAATLNWYVDPQAPDHWPSALTALVREGIVERRVLVDGCVARLLRGGRPGGLKFYQVLLQRLDLTPAELREHTADWIAMTADAPSVLAGQAQQVLAGLSEAGELPAERLAEMSAGVLFRPEKKLVRAQLVLLGKALRRDREARHVLLPAVAGAFGHEDTVLQERALGLIGKHLLPGDEELRTELGFQAELLSPVHRRAAVELLGAGGVDFADEQPYEEILPPAPVRRRMPDQARTLSETVELVAALSRSGAATVTEFESALDGLVRHAHHDRTALASALRPALADRWWATGDRQAEAGQIHGLELVAAAVLGCVRAYDLRPGSVPQSAGYHQNCVHSVLGAVVADRLREAAHHAVSGTLPFLLATPSWDTGSLEPRELVERLAAYGRLGVRPAPVDFAQALLRVRRDPAAAEAARALGTREGERLAAWLTTAGEPPELLRRVREPDLSLRGHWWDRDWETMRRIVIETAERPVLQSEFPQSFHGLGRPRTGNGHRCYWVPDDAAYGAVLPEDRETQAAWLLPEVTVCAALDGRGAGARLSRLAELGGPAGPAVHLAVATGLGARHPEDRLAAVDALLVLAARGELDTALLGQDVAELLRLGTVKPNRLADAARTIAATGAYATTWAVLDGALPALLAGGAGAARGAGELLAVAADCVERSGAGGPGPEGLAAVASRAGSSRLVTQARRLRAALAAAGPEAVALVS</sequence>